<evidence type="ECO:0000256" key="8">
    <source>
        <dbReference type="ARBA" id="ARBA00030685"/>
    </source>
</evidence>
<evidence type="ECO:0000256" key="6">
    <source>
        <dbReference type="ARBA" id="ARBA00023133"/>
    </source>
</evidence>
<dbReference type="Pfam" id="PF01379">
    <property type="entry name" value="Porphobil_deam"/>
    <property type="match status" value="1"/>
</dbReference>
<organism evidence="13 14">
    <name type="scientific">Dispira parvispora</name>
    <dbReference type="NCBI Taxonomy" id="1520584"/>
    <lineage>
        <taxon>Eukaryota</taxon>
        <taxon>Fungi</taxon>
        <taxon>Fungi incertae sedis</taxon>
        <taxon>Zoopagomycota</taxon>
        <taxon>Kickxellomycotina</taxon>
        <taxon>Dimargaritomycetes</taxon>
        <taxon>Dimargaritales</taxon>
        <taxon>Dimargaritaceae</taxon>
        <taxon>Dispira</taxon>
    </lineage>
</organism>
<name>A0A9W8E5R8_9FUNG</name>
<dbReference type="SUPFAM" id="SSF53850">
    <property type="entry name" value="Periplasmic binding protein-like II"/>
    <property type="match status" value="1"/>
</dbReference>
<keyword evidence="7" id="KW-0627">Porphyrin biosynthesis</keyword>
<dbReference type="PIRSF" id="PIRSF001438">
    <property type="entry name" value="4pyrrol_synth_OHMeBilane_synth"/>
    <property type="match status" value="1"/>
</dbReference>
<dbReference type="InterPro" id="IPR022417">
    <property type="entry name" value="Porphobilin_deaminase_N"/>
</dbReference>
<evidence type="ECO:0000256" key="9">
    <source>
        <dbReference type="ARBA" id="ARBA00033064"/>
    </source>
</evidence>
<dbReference type="InterPro" id="IPR000860">
    <property type="entry name" value="HemC"/>
</dbReference>
<evidence type="ECO:0000256" key="4">
    <source>
        <dbReference type="ARBA" id="ARBA00012655"/>
    </source>
</evidence>
<dbReference type="Proteomes" id="UP001150925">
    <property type="component" value="Unassembled WGS sequence"/>
</dbReference>
<dbReference type="EMBL" id="JANBPY010001771">
    <property type="protein sequence ID" value="KAJ1958588.1"/>
    <property type="molecule type" value="Genomic_DNA"/>
</dbReference>
<dbReference type="Pfam" id="PF03900">
    <property type="entry name" value="Porphobil_deamC"/>
    <property type="match status" value="1"/>
</dbReference>
<sequence length="345" mass="37452">MTITQDPSDNQVRSGPNPSTDSHVKPVGSRKSALALVQTNYVRQRLQDLHPDTTFPLVTMTTTGDNILNVALSKIGEKSLFTKELEVALEAKQVDLVVHSLKDLPTTLPPGMVIGAILEREDPRDAVVMKNQLPYRTLEALPPGSVVGTSSVRRIAQLKRKYPHLQFADVRGNLNTRLQKLDQADGPFSALILAVAGLRRLDLNHRITEILPESTILHAVGQGALAVECRENDQDTLALLQSLNHHSTLARCVAERTLMRELEGGCSVPLGVCTEWQGAGAEQRLQLRALVATLDGGEVIEAEDSILLNPTDANSTEKATSLGLSVAALMKSRGAKELLDSIRTH</sequence>
<dbReference type="InterPro" id="IPR036803">
    <property type="entry name" value="Porphobilinogen_deaminase_C_sf"/>
</dbReference>
<dbReference type="PRINTS" id="PR00151">
    <property type="entry name" value="PORPHBDMNASE"/>
</dbReference>
<feature type="domain" description="Porphobilinogen deaminase N-terminal" evidence="11">
    <location>
        <begin position="27"/>
        <end position="236"/>
    </location>
</feature>
<dbReference type="PANTHER" id="PTHR11557">
    <property type="entry name" value="PORPHOBILINOGEN DEAMINASE"/>
    <property type="match status" value="1"/>
</dbReference>
<dbReference type="NCBIfam" id="TIGR00212">
    <property type="entry name" value="hemC"/>
    <property type="match status" value="1"/>
</dbReference>
<evidence type="ECO:0000259" key="12">
    <source>
        <dbReference type="Pfam" id="PF03900"/>
    </source>
</evidence>
<dbReference type="SUPFAM" id="SSF54782">
    <property type="entry name" value="Porphobilinogen deaminase (hydroxymethylbilane synthase), C-terminal domain"/>
    <property type="match status" value="1"/>
</dbReference>
<evidence type="ECO:0000256" key="10">
    <source>
        <dbReference type="SAM" id="MobiDB-lite"/>
    </source>
</evidence>
<dbReference type="EC" id="2.5.1.61" evidence="4"/>
<comment type="similarity">
    <text evidence="3">Belongs to the HMBS family.</text>
</comment>
<keyword evidence="14" id="KW-1185">Reference proteome</keyword>
<evidence type="ECO:0000313" key="13">
    <source>
        <dbReference type="EMBL" id="KAJ1958588.1"/>
    </source>
</evidence>
<feature type="domain" description="Porphobilinogen deaminase C-terminal" evidence="12">
    <location>
        <begin position="250"/>
        <end position="331"/>
    </location>
</feature>
<proteinExistence type="inferred from homology"/>
<comment type="cofactor">
    <cofactor evidence="1">
        <name>dipyrromethane</name>
        <dbReference type="ChEBI" id="CHEBI:60342"/>
    </cofactor>
</comment>
<dbReference type="GO" id="GO:0004418">
    <property type="term" value="F:hydroxymethylbilane synthase activity"/>
    <property type="evidence" value="ECO:0007669"/>
    <property type="project" value="UniProtKB-EC"/>
</dbReference>
<evidence type="ECO:0000256" key="7">
    <source>
        <dbReference type="ARBA" id="ARBA00023244"/>
    </source>
</evidence>
<keyword evidence="6" id="KW-0350">Heme biosynthesis</keyword>
<feature type="compositionally biased region" description="Polar residues" evidence="10">
    <location>
        <begin position="1"/>
        <end position="21"/>
    </location>
</feature>
<evidence type="ECO:0000259" key="11">
    <source>
        <dbReference type="Pfam" id="PF01379"/>
    </source>
</evidence>
<dbReference type="FunFam" id="3.40.190.10:FF:000005">
    <property type="entry name" value="Porphobilinogen deaminase"/>
    <property type="match status" value="1"/>
</dbReference>
<dbReference type="OrthoDB" id="564646at2759"/>
<dbReference type="AlphaFoldDB" id="A0A9W8E5R8"/>
<evidence type="ECO:0000256" key="3">
    <source>
        <dbReference type="ARBA" id="ARBA00005638"/>
    </source>
</evidence>
<dbReference type="GO" id="GO:0006783">
    <property type="term" value="P:heme biosynthetic process"/>
    <property type="evidence" value="ECO:0007669"/>
    <property type="project" value="UniProtKB-KW"/>
</dbReference>
<evidence type="ECO:0000313" key="14">
    <source>
        <dbReference type="Proteomes" id="UP001150925"/>
    </source>
</evidence>
<accession>A0A9W8E5R8</accession>
<dbReference type="PROSITE" id="PS00533">
    <property type="entry name" value="PORPHOBILINOGEN_DEAM"/>
    <property type="match status" value="1"/>
</dbReference>
<comment type="caution">
    <text evidence="13">The sequence shown here is derived from an EMBL/GenBank/DDBJ whole genome shotgun (WGS) entry which is preliminary data.</text>
</comment>
<reference evidence="13" key="1">
    <citation type="submission" date="2022-07" db="EMBL/GenBank/DDBJ databases">
        <title>Phylogenomic reconstructions and comparative analyses of Kickxellomycotina fungi.</title>
        <authorList>
            <person name="Reynolds N.K."/>
            <person name="Stajich J.E."/>
            <person name="Barry K."/>
            <person name="Grigoriev I.V."/>
            <person name="Crous P."/>
            <person name="Smith M.E."/>
        </authorList>
    </citation>
    <scope>NUCLEOTIDE SEQUENCE</scope>
    <source>
        <strain evidence="13">RSA 1196</strain>
    </source>
</reference>
<protein>
    <recommendedName>
        <fullName evidence="4">hydroxymethylbilane synthase</fullName>
        <ecNumber evidence="4">2.5.1.61</ecNumber>
    </recommendedName>
    <alternativeName>
        <fullName evidence="9">Hydroxymethylbilane synthase</fullName>
    </alternativeName>
    <alternativeName>
        <fullName evidence="8">Pre-uroporphyrinogen synthase</fullName>
    </alternativeName>
</protein>
<dbReference type="FunFam" id="3.40.190.10:FF:000260">
    <property type="entry name" value="Porphobilinogen deaminase"/>
    <property type="match status" value="1"/>
</dbReference>
<dbReference type="Gene3D" id="3.40.190.10">
    <property type="entry name" value="Periplasmic binding protein-like II"/>
    <property type="match status" value="2"/>
</dbReference>
<dbReference type="CDD" id="cd13645">
    <property type="entry name" value="PBP2_HuPBGD_like"/>
    <property type="match status" value="1"/>
</dbReference>
<comment type="pathway">
    <text evidence="2">Porphyrin-containing compound metabolism; protoporphyrin-IX biosynthesis; coproporphyrinogen-III from 5-aminolevulinate: step 2/4.</text>
</comment>
<dbReference type="InterPro" id="IPR022419">
    <property type="entry name" value="Porphobilin_deaminase_cofac_BS"/>
</dbReference>
<gene>
    <name evidence="13" type="primary">HEM3</name>
    <name evidence="13" type="ORF">IWQ62_004875</name>
</gene>
<dbReference type="GO" id="GO:0005737">
    <property type="term" value="C:cytoplasm"/>
    <property type="evidence" value="ECO:0007669"/>
    <property type="project" value="TreeGrafter"/>
</dbReference>
<dbReference type="Gene3D" id="3.30.160.40">
    <property type="entry name" value="Porphobilinogen deaminase, C-terminal domain"/>
    <property type="match status" value="1"/>
</dbReference>
<feature type="region of interest" description="Disordered" evidence="10">
    <location>
        <begin position="1"/>
        <end position="29"/>
    </location>
</feature>
<dbReference type="HAMAP" id="MF_00260">
    <property type="entry name" value="Porphobil_deam"/>
    <property type="match status" value="1"/>
</dbReference>
<evidence type="ECO:0000256" key="1">
    <source>
        <dbReference type="ARBA" id="ARBA00001916"/>
    </source>
</evidence>
<dbReference type="PANTHER" id="PTHR11557:SF0">
    <property type="entry name" value="PORPHOBILINOGEN DEAMINASE"/>
    <property type="match status" value="1"/>
</dbReference>
<evidence type="ECO:0000256" key="2">
    <source>
        <dbReference type="ARBA" id="ARBA00004735"/>
    </source>
</evidence>
<evidence type="ECO:0000256" key="5">
    <source>
        <dbReference type="ARBA" id="ARBA00022679"/>
    </source>
</evidence>
<dbReference type="InterPro" id="IPR022418">
    <property type="entry name" value="Porphobilinogen_deaminase_C"/>
</dbReference>
<keyword evidence="5 13" id="KW-0808">Transferase</keyword>